<reference evidence="1 2" key="1">
    <citation type="submission" date="2018-09" db="EMBL/GenBank/DDBJ databases">
        <title>YIM PH21274 draft genome.</title>
        <authorList>
            <person name="Miao C."/>
        </authorList>
    </citation>
    <scope>NUCLEOTIDE SEQUENCE [LARGE SCALE GENOMIC DNA]</scope>
    <source>
        <strain evidence="1 2">YIM PH 21724</strain>
    </source>
</reference>
<comment type="caution">
    <text evidence="1">The sequence shown here is derived from an EMBL/GenBank/DDBJ whole genome shotgun (WGS) entry which is preliminary data.</text>
</comment>
<dbReference type="EMBL" id="QZFU01000023">
    <property type="protein sequence ID" value="RJO73652.1"/>
    <property type="molecule type" value="Genomic_DNA"/>
</dbReference>
<name>A0A3A4K7Z4_9NOCA</name>
<protein>
    <submittedName>
        <fullName evidence="1">Uncharacterized protein</fullName>
    </submittedName>
</protein>
<accession>A0A3A4K7Z4</accession>
<organism evidence="1 2">
    <name type="scientific">Nocardia panacis</name>
    <dbReference type="NCBI Taxonomy" id="2340916"/>
    <lineage>
        <taxon>Bacteria</taxon>
        <taxon>Bacillati</taxon>
        <taxon>Actinomycetota</taxon>
        <taxon>Actinomycetes</taxon>
        <taxon>Mycobacteriales</taxon>
        <taxon>Nocardiaceae</taxon>
        <taxon>Nocardia</taxon>
    </lineage>
</organism>
<keyword evidence="2" id="KW-1185">Reference proteome</keyword>
<evidence type="ECO:0000313" key="1">
    <source>
        <dbReference type="EMBL" id="RJO73652.1"/>
    </source>
</evidence>
<gene>
    <name evidence="1" type="ORF">D5S18_20960</name>
</gene>
<evidence type="ECO:0000313" key="2">
    <source>
        <dbReference type="Proteomes" id="UP000266677"/>
    </source>
</evidence>
<dbReference type="AlphaFoldDB" id="A0A3A4K7Z4"/>
<proteinExistence type="predicted"/>
<sequence length="429" mass="48232">MQKTGLVLAFLPLLEKAVQGGRWFEPGHPVPLGMRGLRIVARDDDTLGFEERTESGEWTEQVDQTLAEHVAQLNACDRLGLPISQDWLHESDLAIIQPCALESESIILDRKVDSSWKGHSGWRVFCGTAHEHRDLTYPPLSEVVAACPSAAQFLRLPDRGRVSFQPPESPDGVIAVHAWYQEELLNSGQPTWFPELGHQFPWIRRALWEFAPGHCRTSVGESAGLPDVVARVNDPAAGDVSWVLDDIQYRICEEGFRFTAGQTIQCGARTLRLIDRPDGFIGLQERLPGNEWSEQVDNTLREQSRQRRFLRSMGAPDDWLQFPADHQQVRVGWCVNETTSALVFARAEEDGLSRFSGWTLTCDREHDHAAENARPIWELCESFPFLAQLLPLPPNLSVHIDLPGGAASDAIRFRILTHGLEIVRDPDFC</sequence>
<dbReference type="Proteomes" id="UP000266677">
    <property type="component" value="Unassembled WGS sequence"/>
</dbReference>